<organism evidence="2 3">
    <name type="scientific">Mycoplasmopsis agalactiae</name>
    <name type="common">Mycoplasma agalactiae</name>
    <dbReference type="NCBI Taxonomy" id="2110"/>
    <lineage>
        <taxon>Bacteria</taxon>
        <taxon>Bacillati</taxon>
        <taxon>Mycoplasmatota</taxon>
        <taxon>Mycoplasmoidales</taxon>
        <taxon>Metamycoplasmataceae</taxon>
        <taxon>Mycoplasmopsis</taxon>
    </lineage>
</organism>
<evidence type="ECO:0000313" key="2">
    <source>
        <dbReference type="EMBL" id="CBH40773.1"/>
    </source>
</evidence>
<dbReference type="EMBL" id="FP671138">
    <property type="protein sequence ID" value="CBH40773.1"/>
    <property type="molecule type" value="Genomic_DNA"/>
</dbReference>
<dbReference type="eggNOG" id="ENOG5031Z5J">
    <property type="taxonomic scope" value="Bacteria"/>
</dbReference>
<evidence type="ECO:0000256" key="1">
    <source>
        <dbReference type="SAM" id="SignalP"/>
    </source>
</evidence>
<name>D3VR26_MYCAA</name>
<dbReference type="RefSeq" id="WP_013022145.1">
    <property type="nucleotide sequence ID" value="NC_013948.1"/>
</dbReference>
<evidence type="ECO:0000313" key="3">
    <source>
        <dbReference type="Proteomes" id="UP000006902"/>
    </source>
</evidence>
<feature type="signal peptide" evidence="1">
    <location>
        <begin position="1"/>
        <end position="23"/>
    </location>
</feature>
<evidence type="ECO:0008006" key="4">
    <source>
        <dbReference type="Google" id="ProtNLM"/>
    </source>
</evidence>
<accession>D3VR26</accession>
<reference evidence="3" key="1">
    <citation type="journal article" date="2010" name="BMC Genomics">
        <title>Comparative genomic and proteomic analyses of two Mycoplasma agalactiae strains: clues to the macro- and micro-events that are shaping mycoplasma diversity.</title>
        <authorList>
            <person name="Nouvel L.X."/>
            <person name="Sirand-Pugnet P."/>
            <person name="Marenda M.S."/>
            <person name="Sagne E."/>
            <person name="Barbe V."/>
            <person name="Mangenot S."/>
            <person name="Schenowitz C."/>
            <person name="Jacob D."/>
            <person name="Barre A."/>
            <person name="Claverol S."/>
            <person name="Blanchard A."/>
            <person name="Citti C."/>
        </authorList>
    </citation>
    <scope>NUCLEOTIDE SEQUENCE [LARGE SCALE GENOMIC DNA]</scope>
    <source>
        <strain evidence="3">5632</strain>
    </source>
</reference>
<dbReference type="NCBIfam" id="NF045961">
    <property type="entry name" value="MAG5150_fam_LP"/>
    <property type="match status" value="1"/>
</dbReference>
<protein>
    <recommendedName>
        <fullName evidence="4">Lipoprotein</fullName>
    </recommendedName>
</protein>
<keyword evidence="1" id="KW-0732">Signal</keyword>
<dbReference type="OrthoDB" id="395715at2"/>
<feature type="chain" id="PRO_5003051986" description="Lipoprotein" evidence="1">
    <location>
        <begin position="24"/>
        <end position="350"/>
    </location>
</feature>
<dbReference type="AlphaFoldDB" id="D3VR26"/>
<sequence>MKNKLKKYLLLTPLLSLPMALSAKCNGESSNHGENNTKSVSELIKQYKEKIDKIESNFLAKKVNNSFHSDNSETKNFFNTALYENLVNNVADANSSYDMDKKMQEFYDLVKKDEQAYKTVKNSFFDYEQNSQSAKITKALVAIVNDLNVQVLNNSNKFFDDFNNKSSKDNSKIIYYAYPQLSQSATFFTNKEWSEWIQDDFRVVYSSLINYDKSTLIEPSQFKSDLIKIYDSNTGANSNHNHSHATYSMIWEFMNYLNAFHEIANKLNYAESVKKIKSELKSKPELLKLFDQLTSKTDLLVKNSELKLLNPLYDKAREAFKLLNDVRIALKRIADSLKLDSGTVNKILPA</sequence>
<gene>
    <name evidence="2" type="ordered locus">MAGa5630</name>
</gene>
<dbReference type="KEGG" id="mal:MAGa5630"/>
<dbReference type="Proteomes" id="UP000006902">
    <property type="component" value="Chromosome"/>
</dbReference>
<proteinExistence type="predicted"/>